<feature type="region of interest" description="Disordered" evidence="2">
    <location>
        <begin position="279"/>
        <end position="311"/>
    </location>
</feature>
<organism evidence="3 4">
    <name type="scientific">Tautonia sociabilis</name>
    <dbReference type="NCBI Taxonomy" id="2080755"/>
    <lineage>
        <taxon>Bacteria</taxon>
        <taxon>Pseudomonadati</taxon>
        <taxon>Planctomycetota</taxon>
        <taxon>Planctomycetia</taxon>
        <taxon>Isosphaerales</taxon>
        <taxon>Isosphaeraceae</taxon>
        <taxon>Tautonia</taxon>
    </lineage>
</organism>
<feature type="compositionally biased region" description="Low complexity" evidence="2">
    <location>
        <begin position="728"/>
        <end position="746"/>
    </location>
</feature>
<comment type="caution">
    <text evidence="3">The sequence shown here is derived from an EMBL/GenBank/DDBJ whole genome shotgun (WGS) entry which is preliminary data.</text>
</comment>
<protein>
    <submittedName>
        <fullName evidence="3">Uncharacterized protein</fullName>
    </submittedName>
</protein>
<feature type="compositionally biased region" description="Pro residues" evidence="2">
    <location>
        <begin position="1003"/>
        <end position="1013"/>
    </location>
</feature>
<feature type="region of interest" description="Disordered" evidence="2">
    <location>
        <begin position="966"/>
        <end position="1013"/>
    </location>
</feature>
<sequence>MYTPSENRRARVRSDRFRVEALESRVVPSTLSFTTSLPSASTLSFLPPSAGFFVMPTPPGSSPSLPALPPPSALPSLPGPSSPSIGTIPANPPVNPPVDPGPDDLPGDGTTPTPGPPDAGSTPPAGGDLTHLPSLPEVPPGDPSIDPPEDPAPAPSPPSVAEAILGVEPGSSGGAGEVGSVVVTFSTPIQTSSLSPRAFQLDRIRDDGSTQAIFGPDNPPRWWLEKDGTRLVLLPGASLGPGQYRLSLSGDARFTAVNGQIIDAGGTDRILGEFRVASIPADPSPRSPSVPDKLAPSPTGPTLGQAKPLGTIGPDAKRIVSTIDLDRDPNAVLLYRIDLAPGHSWRFGAEVSGGASGHPLPLRLSLFDSSGRLIASGDLGLSGSVGDPFLFAGLEPGRYFLGVSASANNPAAGGYDPITGALGAPLPAQPGGSFSMTVVADPADQPARVIGLKLDRLDPSDPRPTGFVLHFDAAVRSWAPYLPSGPVPIDQLVEVVGEDGRVWSARAESYNAGTGSMSFLLLDRLPVGSYEIRLPDSEGLVDLAGHSPVAEGMPPGVLGRFDVSAEPASRSKGNLGVLLPAEALAGVSVPVLIAPGAAEAIRFVVTEGSPFAISLDDPGGSVRMELVGPDGSIPLDADLTATNGTTIRLLPGVYVIRLINDGSEEAEVTLRLRALDIPRDSVPLNGIGQGPALGMRLISPTFAVPSGGTLELGPPPSSPVIGSQDGAVSPSSVPLTSPLTSLSPTSGRASGRSVEQAAEEAIAVGQGGPSGPGGLLMSFEPRPIGRPTTQPLRVAAVDPTQGGSLAATTSVAEGEELFRFVPVGQGQPVGRQESAAGGWSSSPGIAEAWPAGGTWPGDPDSSGPVSQPPPSAEPPPRIVFEEALDAALAMLRPISGSLLDRLSSIGGRPIAGQWAEATGSDRAFPDFDSDAEFERPEEPLEVPVAPMIGVGLVVGWGARIWSRRRLKPAAPSPRRSPGGPSGPIAEAEGLAIIDELTRGKPRPAFPPSRPRPW</sequence>
<keyword evidence="1" id="KW-0945">Host-virus interaction</keyword>
<feature type="region of interest" description="Disordered" evidence="2">
    <location>
        <begin position="708"/>
        <end position="750"/>
    </location>
</feature>
<feature type="compositionally biased region" description="Pro residues" evidence="2">
    <location>
        <begin position="56"/>
        <end position="81"/>
    </location>
</feature>
<evidence type="ECO:0000256" key="2">
    <source>
        <dbReference type="SAM" id="MobiDB-lite"/>
    </source>
</evidence>
<dbReference type="OrthoDB" id="282521at2"/>
<evidence type="ECO:0000313" key="3">
    <source>
        <dbReference type="EMBL" id="RUL86322.1"/>
    </source>
</evidence>
<name>A0A432MHN7_9BACT</name>
<dbReference type="PANTHER" id="PTHR13037:SF24">
    <property type="entry name" value="POLYCOMB PROTEIN PCL-RELATED"/>
    <property type="match status" value="1"/>
</dbReference>
<reference evidence="3 4" key="1">
    <citation type="submission" date="2018-12" db="EMBL/GenBank/DDBJ databases">
        <authorList>
            <person name="Toschakov S.V."/>
        </authorList>
    </citation>
    <scope>NUCLEOTIDE SEQUENCE [LARGE SCALE GENOMIC DNA]</scope>
    <source>
        <strain evidence="3 4">GM2012</strain>
    </source>
</reference>
<feature type="compositionally biased region" description="Low complexity" evidence="2">
    <location>
        <begin position="107"/>
        <end position="128"/>
    </location>
</feature>
<accession>A0A432MHN7</accession>
<proteinExistence type="predicted"/>
<feature type="compositionally biased region" description="Low complexity" evidence="2">
    <location>
        <begin position="968"/>
        <end position="978"/>
    </location>
</feature>
<dbReference type="RefSeq" id="WP_126726556.1">
    <property type="nucleotide sequence ID" value="NZ_RYZH01000032.1"/>
</dbReference>
<feature type="compositionally biased region" description="Pro residues" evidence="2">
    <location>
        <begin position="866"/>
        <end position="876"/>
    </location>
</feature>
<dbReference type="Proteomes" id="UP000280296">
    <property type="component" value="Unassembled WGS sequence"/>
</dbReference>
<feature type="region of interest" description="Disordered" evidence="2">
    <location>
        <begin position="828"/>
        <end position="876"/>
    </location>
</feature>
<feature type="compositionally biased region" description="Pro residues" evidence="2">
    <location>
        <begin position="90"/>
        <end position="100"/>
    </location>
</feature>
<reference evidence="3 4" key="2">
    <citation type="submission" date="2019-01" db="EMBL/GenBank/DDBJ databases">
        <title>Tautonia sociabilis, a novel thermotolerant planctomycete of Isosphaeraceae family, isolated from a 4000 m deep subterranean habitat.</title>
        <authorList>
            <person name="Kovaleva O.L."/>
            <person name="Elcheninov A.G."/>
            <person name="Van Heerden E."/>
            <person name="Toshchakov S.V."/>
            <person name="Novikov A."/>
            <person name="Bonch-Osmolovskaya E.A."/>
            <person name="Kublanov I.V."/>
        </authorList>
    </citation>
    <scope>NUCLEOTIDE SEQUENCE [LARGE SCALE GENOMIC DNA]</scope>
    <source>
        <strain evidence="3 4">GM2012</strain>
    </source>
</reference>
<feature type="compositionally biased region" description="Low complexity" evidence="2">
    <location>
        <begin position="159"/>
        <end position="170"/>
    </location>
</feature>
<feature type="compositionally biased region" description="Pro residues" evidence="2">
    <location>
        <begin position="136"/>
        <end position="158"/>
    </location>
</feature>
<feature type="region of interest" description="Disordered" evidence="2">
    <location>
        <begin position="47"/>
        <end position="174"/>
    </location>
</feature>
<keyword evidence="4" id="KW-1185">Reference proteome</keyword>
<evidence type="ECO:0000256" key="1">
    <source>
        <dbReference type="ARBA" id="ARBA00022581"/>
    </source>
</evidence>
<dbReference type="EMBL" id="RYZH01000032">
    <property type="protein sequence ID" value="RUL86322.1"/>
    <property type="molecule type" value="Genomic_DNA"/>
</dbReference>
<evidence type="ECO:0000313" key="4">
    <source>
        <dbReference type="Proteomes" id="UP000280296"/>
    </source>
</evidence>
<gene>
    <name evidence="3" type="ORF">TsocGM_16485</name>
</gene>
<dbReference type="AlphaFoldDB" id="A0A432MHN7"/>
<dbReference type="PANTHER" id="PTHR13037">
    <property type="entry name" value="FORMIN"/>
    <property type="match status" value="1"/>
</dbReference>